<dbReference type="Pfam" id="PF06745">
    <property type="entry name" value="ATPase"/>
    <property type="match status" value="1"/>
</dbReference>
<evidence type="ECO:0000256" key="1">
    <source>
        <dbReference type="ARBA" id="ARBA00022741"/>
    </source>
</evidence>
<accession>A0A0M0BPC7</accession>
<dbReference type="InterPro" id="IPR010624">
    <property type="entry name" value="KaiC_dom"/>
</dbReference>
<dbReference type="PROSITE" id="PS51146">
    <property type="entry name" value="KAIC"/>
    <property type="match status" value="1"/>
</dbReference>
<feature type="domain" description="KaiC" evidence="3">
    <location>
        <begin position="1"/>
        <end position="219"/>
    </location>
</feature>
<evidence type="ECO:0000313" key="4">
    <source>
        <dbReference type="EMBL" id="KON30413.1"/>
    </source>
</evidence>
<dbReference type="InterPro" id="IPR046777">
    <property type="entry name" value="GvpD_bR2"/>
</dbReference>
<protein>
    <recommendedName>
        <fullName evidence="3">KaiC domain-containing protein</fullName>
    </recommendedName>
</protein>
<gene>
    <name evidence="4" type="ORF">AC482_03895</name>
</gene>
<keyword evidence="1" id="KW-0547">Nucleotide-binding</keyword>
<sequence>MAGNPGTGKTVFGGQFLYRGAVDHKERGVYVSFAESRGRLLHNLSRHLEVDLGKLAEEGAIKVLDLQAVKEEGVSTVLEMIVEETRALNAKRLVVDSLTAMAQAFKEPVELRIILQMLFSRLIEKMGCTALLIVEVPTGRRELGLGMEEFVADGVMILRKRVIPRLDGRLVRELEVSKMRGTELQQPLYLFTLHKGFKVLPPFKVKPVDEKRRFQAMPDTDTHFSTGSGDLDEVINGGYPKGSLALYEIDDDISQLEWELLLCPALANFMSQGRGGTILPAGGIDADIAARAVMNLYGFTQEEVDSLLRVQEPQTGTSPDRPYRSLLEGLDAEKDIAQLMRTMGEVKEETGKPAIYYISLDTAETLWGEEATRRIGSLATIKVKKEHDVVIKLTHPALKKINEKFVNLADLHLKMVKEHGAILLYGEKPRTGLYVMEMDTSQGYLLPKLTPII</sequence>
<organism evidence="4 5">
    <name type="scientific">miscellaneous Crenarchaeota group-15 archaeon DG-45</name>
    <dbReference type="NCBI Taxonomy" id="1685127"/>
    <lineage>
        <taxon>Archaea</taxon>
        <taxon>Candidatus Bathyarchaeota</taxon>
        <taxon>MCG-15</taxon>
    </lineage>
</organism>
<dbReference type="EMBL" id="LFWZ01000032">
    <property type="protein sequence ID" value="KON30413.1"/>
    <property type="molecule type" value="Genomic_DNA"/>
</dbReference>
<dbReference type="InterPro" id="IPR027417">
    <property type="entry name" value="P-loop_NTPase"/>
</dbReference>
<evidence type="ECO:0000313" key="5">
    <source>
        <dbReference type="Proteomes" id="UP000037210"/>
    </source>
</evidence>
<evidence type="ECO:0000256" key="2">
    <source>
        <dbReference type="ARBA" id="ARBA00022840"/>
    </source>
</evidence>
<dbReference type="SUPFAM" id="SSF52540">
    <property type="entry name" value="P-loop containing nucleoside triphosphate hydrolases"/>
    <property type="match status" value="1"/>
</dbReference>
<dbReference type="AlphaFoldDB" id="A0A0M0BPC7"/>
<dbReference type="Proteomes" id="UP000037210">
    <property type="component" value="Unassembled WGS sequence"/>
</dbReference>
<proteinExistence type="predicted"/>
<dbReference type="GO" id="GO:0005524">
    <property type="term" value="F:ATP binding"/>
    <property type="evidence" value="ECO:0007669"/>
    <property type="project" value="UniProtKB-KW"/>
</dbReference>
<name>A0A0M0BPC7_9ARCH</name>
<keyword evidence="2" id="KW-0067">ATP-binding</keyword>
<comment type="caution">
    <text evidence="4">The sequence shown here is derived from an EMBL/GenBank/DDBJ whole genome shotgun (WGS) entry which is preliminary data.</text>
</comment>
<reference evidence="4 5" key="1">
    <citation type="submission" date="2015-06" db="EMBL/GenBank/DDBJ databases">
        <title>New insights into the roles of widespread benthic archaea in carbon and nitrogen cycling.</title>
        <authorList>
            <person name="Lazar C.S."/>
            <person name="Baker B.J."/>
            <person name="Seitz K.W."/>
            <person name="Hyde A.S."/>
            <person name="Dick G.J."/>
            <person name="Hinrichs K.-U."/>
            <person name="Teske A.P."/>
        </authorList>
    </citation>
    <scope>NUCLEOTIDE SEQUENCE [LARGE SCALE GENOMIC DNA]</scope>
    <source>
        <strain evidence="4">DG-45</strain>
    </source>
</reference>
<dbReference type="Pfam" id="PF20440">
    <property type="entry name" value="GvpD_bR2"/>
    <property type="match status" value="1"/>
</dbReference>
<evidence type="ECO:0000259" key="3">
    <source>
        <dbReference type="PROSITE" id="PS51146"/>
    </source>
</evidence>
<dbReference type="InterPro" id="IPR014774">
    <property type="entry name" value="KaiC-like_dom"/>
</dbReference>
<dbReference type="PANTHER" id="PTHR43637:SF2">
    <property type="entry name" value="PROTEIN GVPD 1"/>
    <property type="match status" value="1"/>
</dbReference>
<dbReference type="PANTHER" id="PTHR43637">
    <property type="entry name" value="UPF0273 PROTEIN TM_0370"/>
    <property type="match status" value="1"/>
</dbReference>
<dbReference type="Gene3D" id="3.40.50.300">
    <property type="entry name" value="P-loop containing nucleotide triphosphate hydrolases"/>
    <property type="match status" value="1"/>
</dbReference>